<evidence type="ECO:0000313" key="2">
    <source>
        <dbReference type="EMBL" id="SUD48893.1"/>
    </source>
</evidence>
<feature type="chain" id="PRO_5016640409" description="Lipoprotein" evidence="1">
    <location>
        <begin position="26"/>
        <end position="103"/>
    </location>
</feature>
<evidence type="ECO:0000313" key="3">
    <source>
        <dbReference type="Proteomes" id="UP000255467"/>
    </source>
</evidence>
<keyword evidence="3" id="KW-1185">Reference proteome</keyword>
<organism evidence="2 3">
    <name type="scientific">Nocardia otitidiscaviarum</name>
    <dbReference type="NCBI Taxonomy" id="1823"/>
    <lineage>
        <taxon>Bacteria</taxon>
        <taxon>Bacillati</taxon>
        <taxon>Actinomycetota</taxon>
        <taxon>Actinomycetes</taxon>
        <taxon>Mycobacteriales</taxon>
        <taxon>Nocardiaceae</taxon>
        <taxon>Nocardia</taxon>
    </lineage>
</organism>
<evidence type="ECO:0008006" key="4">
    <source>
        <dbReference type="Google" id="ProtNLM"/>
    </source>
</evidence>
<accession>A0A379JLL9</accession>
<dbReference type="AlphaFoldDB" id="A0A379JLL9"/>
<name>A0A379JLL9_9NOCA</name>
<dbReference type="Proteomes" id="UP000255467">
    <property type="component" value="Unassembled WGS sequence"/>
</dbReference>
<sequence length="103" mass="9955">MKIRALWTAAAVALMTVLGCGVASAFPYIHPDPVTPGAQGIVTTTDPLDQSSTCLLYGLPGVGVATTPGGGVGGPAVPFLAPGSVNGVCLGGDGIAFPSGFVG</sequence>
<keyword evidence="1" id="KW-0732">Signal</keyword>
<evidence type="ECO:0000256" key="1">
    <source>
        <dbReference type="SAM" id="SignalP"/>
    </source>
</evidence>
<feature type="signal peptide" evidence="1">
    <location>
        <begin position="1"/>
        <end position="25"/>
    </location>
</feature>
<gene>
    <name evidence="2" type="ORF">NCTC1934_06237</name>
</gene>
<dbReference type="EMBL" id="UGRY01000006">
    <property type="protein sequence ID" value="SUD48893.1"/>
    <property type="molecule type" value="Genomic_DNA"/>
</dbReference>
<proteinExistence type="predicted"/>
<dbReference type="PROSITE" id="PS51257">
    <property type="entry name" value="PROKAR_LIPOPROTEIN"/>
    <property type="match status" value="1"/>
</dbReference>
<reference evidence="2 3" key="1">
    <citation type="submission" date="2018-06" db="EMBL/GenBank/DDBJ databases">
        <authorList>
            <consortium name="Pathogen Informatics"/>
            <person name="Doyle S."/>
        </authorList>
    </citation>
    <scope>NUCLEOTIDE SEQUENCE [LARGE SCALE GENOMIC DNA]</scope>
    <source>
        <strain evidence="2 3">NCTC1934</strain>
    </source>
</reference>
<dbReference type="RefSeq" id="WP_039818653.1">
    <property type="nucleotide sequence ID" value="NZ_UGRY01000006.1"/>
</dbReference>
<protein>
    <recommendedName>
        <fullName evidence="4">Lipoprotein</fullName>
    </recommendedName>
</protein>